<protein>
    <recommendedName>
        <fullName evidence="4">RNA helicase</fullName>
        <ecNumber evidence="4">3.6.4.13</ecNumber>
    </recommendedName>
</protein>
<comment type="similarity">
    <text evidence="3">Belongs to the DEAD box helicase family. DDX21/DDX50 subfamily.</text>
</comment>
<sequence>MATSSNLTNGNHIENGIDEKPSSFKFHNISKSTRKLLKENGYKELFPVQYETYRSIFEGRDTLVQARTGTGKTLAFVLPLIEKLRAKDFEKSRKPIIIVLAPTRELVMQITRDFKMMTEELRVVAVYGGVPYQNQISDIERGSHVIVGAPGRVLDLTKSFHLELSGVEHVILDEADQLLERGFTEDIEKILSYTNLKMELNKTQFLMFSATLPSWVETMAEQYMSRDHIRVDLIGSERVKTSTTVDHKAIRCPYTERHSTIGDVIQVYSSSRDSRVMVFCPTKVEANELALSSCIKISSQLLHGDIPQKQREVTLEGFRRGAFQCLVTTDVAARGLDIPEVDLVVQCEPPKDIHAYIHRAGRTGRAGRQGVCIIFYKAAQEFQLKRIESVAGIHFKKIGAPQPTDLIKSCSKEAGNSLNKIPTDIVTSFKPYAEELITKVGAVECVARAIAYISGYSQMETRSLLSGQKDFCAIQLKINTEARFVGFFWGILRRYINSDTMDNIKGMRMCEDRLGCVFDVPLSAKDSILTQLSDMRHGEVTVLSELPSLVEIKENTASWGKRRPDSRFNSQDKRPRMEFKNNRGRGPNRFSNRYSKNY</sequence>
<feature type="region of interest" description="Disordered" evidence="12">
    <location>
        <begin position="560"/>
        <end position="598"/>
    </location>
</feature>
<keyword evidence="7" id="KW-0378">Hydrolase</keyword>
<evidence type="ECO:0000256" key="7">
    <source>
        <dbReference type="ARBA" id="ARBA00022801"/>
    </source>
</evidence>
<keyword evidence="5" id="KW-0963">Cytoplasm</keyword>
<dbReference type="Gene3D" id="3.30.70.2280">
    <property type="match status" value="1"/>
</dbReference>
<keyword evidence="11" id="KW-0539">Nucleus</keyword>
<feature type="compositionally biased region" description="Polar residues" evidence="12">
    <location>
        <begin position="589"/>
        <end position="598"/>
    </location>
</feature>
<keyword evidence="10" id="KW-0694">RNA-binding</keyword>
<dbReference type="CDD" id="cd12937">
    <property type="entry name" value="GUCT_RH7_like"/>
    <property type="match status" value="1"/>
</dbReference>
<evidence type="ECO:0000256" key="2">
    <source>
        <dbReference type="ARBA" id="ARBA00004604"/>
    </source>
</evidence>
<keyword evidence="9" id="KW-0067">ATP-binding</keyword>
<dbReference type="EMBL" id="JAKMXF010000324">
    <property type="protein sequence ID" value="KAI6648875.1"/>
    <property type="molecule type" value="Genomic_DNA"/>
</dbReference>
<evidence type="ECO:0000259" key="13">
    <source>
        <dbReference type="PROSITE" id="PS51192"/>
    </source>
</evidence>
<dbReference type="AlphaFoldDB" id="A0AAV7JKK4"/>
<reference evidence="15 16" key="1">
    <citation type="journal article" date="2023" name="BMC Biol.">
        <title>The compact genome of the sponge Oopsacas minuta (Hexactinellida) is lacking key metazoan core genes.</title>
        <authorList>
            <person name="Santini S."/>
            <person name="Schenkelaars Q."/>
            <person name="Jourda C."/>
            <person name="Duchesne M."/>
            <person name="Belahbib H."/>
            <person name="Rocher C."/>
            <person name="Selva M."/>
            <person name="Riesgo A."/>
            <person name="Vervoort M."/>
            <person name="Leys S.P."/>
            <person name="Kodjabachian L."/>
            <person name="Le Bivic A."/>
            <person name="Borchiellini C."/>
            <person name="Claverie J.M."/>
            <person name="Renard E."/>
        </authorList>
    </citation>
    <scope>NUCLEOTIDE SEQUENCE [LARGE SCALE GENOMIC DNA]</scope>
    <source>
        <strain evidence="15">SPO-2</strain>
    </source>
</reference>
<feature type="domain" description="Helicase ATP-binding" evidence="13">
    <location>
        <begin position="53"/>
        <end position="230"/>
    </location>
</feature>
<evidence type="ECO:0000256" key="5">
    <source>
        <dbReference type="ARBA" id="ARBA00022490"/>
    </source>
</evidence>
<dbReference type="PANTHER" id="PTHR47959:SF19">
    <property type="entry name" value="NUCLEOLAR RNA HELICASE 2-A"/>
    <property type="match status" value="1"/>
</dbReference>
<dbReference type="GO" id="GO:0005829">
    <property type="term" value="C:cytosol"/>
    <property type="evidence" value="ECO:0007669"/>
    <property type="project" value="TreeGrafter"/>
</dbReference>
<dbReference type="InterPro" id="IPR044742">
    <property type="entry name" value="DEAD/DEAH_RhlB"/>
</dbReference>
<dbReference type="EC" id="3.6.4.13" evidence="4"/>
<evidence type="ECO:0000313" key="15">
    <source>
        <dbReference type="EMBL" id="KAI6648875.1"/>
    </source>
</evidence>
<dbReference type="InterPro" id="IPR027417">
    <property type="entry name" value="P-loop_NTPase"/>
</dbReference>
<evidence type="ECO:0000256" key="11">
    <source>
        <dbReference type="ARBA" id="ARBA00023242"/>
    </source>
</evidence>
<dbReference type="GO" id="GO:0003723">
    <property type="term" value="F:RNA binding"/>
    <property type="evidence" value="ECO:0007669"/>
    <property type="project" value="UniProtKB-KW"/>
</dbReference>
<dbReference type="PANTHER" id="PTHR47959">
    <property type="entry name" value="ATP-DEPENDENT RNA HELICASE RHLE-RELATED"/>
    <property type="match status" value="1"/>
</dbReference>
<proteinExistence type="inferred from homology"/>
<dbReference type="SMART" id="SM00490">
    <property type="entry name" value="HELICc"/>
    <property type="match status" value="1"/>
</dbReference>
<gene>
    <name evidence="15" type="ORF">LOD99_6949</name>
</gene>
<evidence type="ECO:0000256" key="3">
    <source>
        <dbReference type="ARBA" id="ARBA00006517"/>
    </source>
</evidence>
<dbReference type="GO" id="GO:0016787">
    <property type="term" value="F:hydrolase activity"/>
    <property type="evidence" value="ECO:0007669"/>
    <property type="project" value="UniProtKB-KW"/>
</dbReference>
<keyword evidence="16" id="KW-1185">Reference proteome</keyword>
<feature type="compositionally biased region" description="Basic and acidic residues" evidence="12">
    <location>
        <begin position="562"/>
        <end position="581"/>
    </location>
</feature>
<evidence type="ECO:0000256" key="1">
    <source>
        <dbReference type="ARBA" id="ARBA00004496"/>
    </source>
</evidence>
<accession>A0AAV7JKK4</accession>
<dbReference type="GO" id="GO:0005730">
    <property type="term" value="C:nucleolus"/>
    <property type="evidence" value="ECO:0007669"/>
    <property type="project" value="UniProtKB-SubCell"/>
</dbReference>
<feature type="domain" description="Helicase C-terminal" evidence="14">
    <location>
        <begin position="263"/>
        <end position="407"/>
    </location>
</feature>
<dbReference type="Pfam" id="PF00271">
    <property type="entry name" value="Helicase_C"/>
    <property type="match status" value="1"/>
</dbReference>
<dbReference type="GO" id="GO:0005524">
    <property type="term" value="F:ATP binding"/>
    <property type="evidence" value="ECO:0007669"/>
    <property type="project" value="UniProtKB-KW"/>
</dbReference>
<keyword evidence="8" id="KW-0347">Helicase</keyword>
<name>A0AAV7JKK4_9METZ</name>
<comment type="subcellular location">
    <subcellularLocation>
        <location evidence="1">Cytoplasm</location>
    </subcellularLocation>
    <subcellularLocation>
        <location evidence="2">Nucleus</location>
        <location evidence="2">Nucleolus</location>
    </subcellularLocation>
</comment>
<dbReference type="Pfam" id="PF08152">
    <property type="entry name" value="GUCT"/>
    <property type="match status" value="1"/>
</dbReference>
<dbReference type="InterPro" id="IPR014001">
    <property type="entry name" value="Helicase_ATP-bd"/>
</dbReference>
<evidence type="ECO:0000256" key="9">
    <source>
        <dbReference type="ARBA" id="ARBA00022840"/>
    </source>
</evidence>
<evidence type="ECO:0000256" key="10">
    <source>
        <dbReference type="ARBA" id="ARBA00022884"/>
    </source>
</evidence>
<comment type="caution">
    <text evidence="15">The sequence shown here is derived from an EMBL/GenBank/DDBJ whole genome shotgun (WGS) entry which is preliminary data.</text>
</comment>
<dbReference type="SUPFAM" id="SSF52540">
    <property type="entry name" value="P-loop containing nucleoside triphosphate hydrolases"/>
    <property type="match status" value="1"/>
</dbReference>
<dbReference type="CDD" id="cd00268">
    <property type="entry name" value="DEADc"/>
    <property type="match status" value="1"/>
</dbReference>
<dbReference type="Pfam" id="PF26142">
    <property type="entry name" value="DD_DDX21-DDX50"/>
    <property type="match status" value="1"/>
</dbReference>
<dbReference type="SUPFAM" id="SSF54928">
    <property type="entry name" value="RNA-binding domain, RBD"/>
    <property type="match status" value="1"/>
</dbReference>
<evidence type="ECO:0000256" key="12">
    <source>
        <dbReference type="SAM" id="MobiDB-lite"/>
    </source>
</evidence>
<dbReference type="InterPro" id="IPR035979">
    <property type="entry name" value="RBD_domain_sf"/>
</dbReference>
<evidence type="ECO:0000313" key="16">
    <source>
        <dbReference type="Proteomes" id="UP001165289"/>
    </source>
</evidence>
<organism evidence="15 16">
    <name type="scientific">Oopsacas minuta</name>
    <dbReference type="NCBI Taxonomy" id="111878"/>
    <lineage>
        <taxon>Eukaryota</taxon>
        <taxon>Metazoa</taxon>
        <taxon>Porifera</taxon>
        <taxon>Hexactinellida</taxon>
        <taxon>Hexasterophora</taxon>
        <taxon>Lyssacinosida</taxon>
        <taxon>Leucopsacidae</taxon>
        <taxon>Oopsacas</taxon>
    </lineage>
</organism>
<evidence type="ECO:0000256" key="6">
    <source>
        <dbReference type="ARBA" id="ARBA00022741"/>
    </source>
</evidence>
<evidence type="ECO:0000256" key="4">
    <source>
        <dbReference type="ARBA" id="ARBA00012552"/>
    </source>
</evidence>
<evidence type="ECO:0000256" key="8">
    <source>
        <dbReference type="ARBA" id="ARBA00022806"/>
    </source>
</evidence>
<dbReference type="InterPro" id="IPR050079">
    <property type="entry name" value="DEAD_box_RNA_helicase"/>
</dbReference>
<dbReference type="InterPro" id="IPR059027">
    <property type="entry name" value="DD_DDX21-DDX50"/>
</dbReference>
<dbReference type="PROSITE" id="PS51192">
    <property type="entry name" value="HELICASE_ATP_BIND_1"/>
    <property type="match status" value="1"/>
</dbReference>
<dbReference type="InterPro" id="IPR012562">
    <property type="entry name" value="GUCT"/>
</dbReference>
<dbReference type="Pfam" id="PF00270">
    <property type="entry name" value="DEAD"/>
    <property type="match status" value="1"/>
</dbReference>
<dbReference type="Proteomes" id="UP001165289">
    <property type="component" value="Unassembled WGS sequence"/>
</dbReference>
<dbReference type="InterPro" id="IPR001650">
    <property type="entry name" value="Helicase_C-like"/>
</dbReference>
<dbReference type="SMART" id="SM00487">
    <property type="entry name" value="DEXDc"/>
    <property type="match status" value="1"/>
</dbReference>
<dbReference type="Gene3D" id="3.40.50.300">
    <property type="entry name" value="P-loop containing nucleotide triphosphate hydrolases"/>
    <property type="match status" value="2"/>
</dbReference>
<keyword evidence="6" id="KW-0547">Nucleotide-binding</keyword>
<evidence type="ECO:0000259" key="14">
    <source>
        <dbReference type="PROSITE" id="PS51194"/>
    </source>
</evidence>
<dbReference type="InterPro" id="IPR011545">
    <property type="entry name" value="DEAD/DEAH_box_helicase_dom"/>
</dbReference>
<dbReference type="GO" id="GO:0003724">
    <property type="term" value="F:RNA helicase activity"/>
    <property type="evidence" value="ECO:0007669"/>
    <property type="project" value="UniProtKB-EC"/>
</dbReference>
<dbReference type="PROSITE" id="PS51194">
    <property type="entry name" value="HELICASE_CTER"/>
    <property type="match status" value="1"/>
</dbReference>
<dbReference type="CDD" id="cd18787">
    <property type="entry name" value="SF2_C_DEAD"/>
    <property type="match status" value="1"/>
</dbReference>